<dbReference type="NCBIfam" id="TIGR01755">
    <property type="entry name" value="flav_wrbA"/>
    <property type="match status" value="1"/>
</dbReference>
<dbReference type="EC" id="1.6.5.2" evidence="4"/>
<dbReference type="InterPro" id="IPR029039">
    <property type="entry name" value="Flavoprotein-like_sf"/>
</dbReference>
<protein>
    <submittedName>
        <fullName evidence="4">NAD(P)H:quinone oxidoreductase</fullName>
        <ecNumber evidence="4">1.6.5.2</ecNumber>
    </submittedName>
</protein>
<proteinExistence type="inferred from homology"/>
<feature type="domain" description="Flavodoxin-like" evidence="3">
    <location>
        <begin position="5"/>
        <end position="192"/>
    </location>
</feature>
<dbReference type="PANTHER" id="PTHR30546:SF23">
    <property type="entry name" value="FLAVOPROTEIN-LIKE PROTEIN YCP4-RELATED"/>
    <property type="match status" value="1"/>
</dbReference>
<keyword evidence="4" id="KW-0560">Oxidoreductase</keyword>
<dbReference type="GO" id="GO:0003955">
    <property type="term" value="F:NAD(P)H dehydrogenase (quinone) activity"/>
    <property type="evidence" value="ECO:0007669"/>
    <property type="project" value="UniProtKB-EC"/>
</dbReference>
<name>A0ABV9E5U1_9ACTN</name>
<dbReference type="InterPro" id="IPR010089">
    <property type="entry name" value="Flavoprotein_WrbA-like"/>
</dbReference>
<dbReference type="RefSeq" id="WP_262840929.1">
    <property type="nucleotide sequence ID" value="NZ_JANZYP010000003.1"/>
</dbReference>
<sequence length="250" mass="25379">MTVKVAVIYYSATGTVHTLAQAVAEGAASAGAVVRLRRVAELAPAGAIDQDPRWRRHADAAASIAEASAEDLAWADAYAFGTPTRFGTPAAPLKQFIDQAGGLWREGRLAGKPATAFTSAFNRHGGNEATILSLGNVFYHWGSLIVPPGFTDPAVYAAGGNPYGTSFVTGPAGEGPDTAALEAARYQGRRLAEITVRLQGGDHPTDATTGDARGDATDVEVDGEVDGATGTATGGGNVPATVSATTAPAA</sequence>
<comment type="caution">
    <text evidence="4">The sequence shown here is derived from an EMBL/GenBank/DDBJ whole genome shotgun (WGS) entry which is preliminary data.</text>
</comment>
<evidence type="ECO:0000256" key="2">
    <source>
        <dbReference type="SAM" id="MobiDB-lite"/>
    </source>
</evidence>
<feature type="compositionally biased region" description="Low complexity" evidence="2">
    <location>
        <begin position="238"/>
        <end position="250"/>
    </location>
</feature>
<dbReference type="EMBL" id="JBHSFN010000001">
    <property type="protein sequence ID" value="MFC4584891.1"/>
    <property type="molecule type" value="Genomic_DNA"/>
</dbReference>
<feature type="region of interest" description="Disordered" evidence="2">
    <location>
        <begin position="225"/>
        <end position="250"/>
    </location>
</feature>
<dbReference type="NCBIfam" id="NF002999">
    <property type="entry name" value="PRK03767.1"/>
    <property type="match status" value="1"/>
</dbReference>
<dbReference type="PANTHER" id="PTHR30546">
    <property type="entry name" value="FLAVODOXIN-RELATED PROTEIN WRBA-RELATED"/>
    <property type="match status" value="1"/>
</dbReference>
<dbReference type="Proteomes" id="UP001595891">
    <property type="component" value="Unassembled WGS sequence"/>
</dbReference>
<evidence type="ECO:0000256" key="1">
    <source>
        <dbReference type="ARBA" id="ARBA00006961"/>
    </source>
</evidence>
<accession>A0ABV9E5U1</accession>
<evidence type="ECO:0000259" key="3">
    <source>
        <dbReference type="PROSITE" id="PS50902"/>
    </source>
</evidence>
<dbReference type="Pfam" id="PF03358">
    <property type="entry name" value="FMN_red"/>
    <property type="match status" value="1"/>
</dbReference>
<keyword evidence="5" id="KW-1185">Reference proteome</keyword>
<gene>
    <name evidence="4" type="primary">wrbA</name>
    <name evidence="4" type="ORF">ACFO8L_02320</name>
</gene>
<reference evidence="5" key="1">
    <citation type="journal article" date="2019" name="Int. J. Syst. Evol. Microbiol.">
        <title>The Global Catalogue of Microorganisms (GCM) 10K type strain sequencing project: providing services to taxonomists for standard genome sequencing and annotation.</title>
        <authorList>
            <consortium name="The Broad Institute Genomics Platform"/>
            <consortium name="The Broad Institute Genome Sequencing Center for Infectious Disease"/>
            <person name="Wu L."/>
            <person name="Ma J."/>
        </authorList>
    </citation>
    <scope>NUCLEOTIDE SEQUENCE [LARGE SCALE GENOMIC DNA]</scope>
    <source>
        <strain evidence="5">CCUG 49560</strain>
    </source>
</reference>
<organism evidence="4 5">
    <name type="scientific">Sphaerisporangium corydalis</name>
    <dbReference type="NCBI Taxonomy" id="1441875"/>
    <lineage>
        <taxon>Bacteria</taxon>
        <taxon>Bacillati</taxon>
        <taxon>Actinomycetota</taxon>
        <taxon>Actinomycetes</taxon>
        <taxon>Streptosporangiales</taxon>
        <taxon>Streptosporangiaceae</taxon>
        <taxon>Sphaerisporangium</taxon>
    </lineage>
</organism>
<comment type="similarity">
    <text evidence="1">Belongs to the WrbA family.</text>
</comment>
<dbReference type="InterPro" id="IPR008254">
    <property type="entry name" value="Flavodoxin/NO_synth"/>
</dbReference>
<evidence type="ECO:0000313" key="5">
    <source>
        <dbReference type="Proteomes" id="UP001595891"/>
    </source>
</evidence>
<dbReference type="SUPFAM" id="SSF52218">
    <property type="entry name" value="Flavoproteins"/>
    <property type="match status" value="1"/>
</dbReference>
<dbReference type="InterPro" id="IPR005025">
    <property type="entry name" value="FMN_Rdtase-like_dom"/>
</dbReference>
<evidence type="ECO:0000313" key="4">
    <source>
        <dbReference type="EMBL" id="MFC4584891.1"/>
    </source>
</evidence>
<dbReference type="PROSITE" id="PS50902">
    <property type="entry name" value="FLAVODOXIN_LIKE"/>
    <property type="match status" value="1"/>
</dbReference>
<dbReference type="Gene3D" id="3.40.50.360">
    <property type="match status" value="1"/>
</dbReference>